<feature type="compositionally biased region" description="Acidic residues" evidence="6">
    <location>
        <begin position="218"/>
        <end position="231"/>
    </location>
</feature>
<keyword evidence="2" id="KW-0433">Leucine-rich repeat</keyword>
<feature type="region of interest" description="Disordered" evidence="6">
    <location>
        <begin position="344"/>
        <end position="364"/>
    </location>
</feature>
<dbReference type="Pfam" id="PF13855">
    <property type="entry name" value="LRR_8"/>
    <property type="match status" value="1"/>
</dbReference>
<dbReference type="OrthoDB" id="421538at2759"/>
<dbReference type="PROSITE" id="PS51450">
    <property type="entry name" value="LRR"/>
    <property type="match status" value="1"/>
</dbReference>
<evidence type="ECO:0000256" key="4">
    <source>
        <dbReference type="ARBA" id="ARBA00023069"/>
    </source>
</evidence>
<evidence type="ECO:0000313" key="7">
    <source>
        <dbReference type="EMBL" id="EER16767.1"/>
    </source>
</evidence>
<evidence type="ECO:0000256" key="1">
    <source>
        <dbReference type="ARBA" id="ARBA00004138"/>
    </source>
</evidence>
<dbReference type="EMBL" id="GG672752">
    <property type="protein sequence ID" value="EER16767.1"/>
    <property type="molecule type" value="Genomic_DNA"/>
</dbReference>
<dbReference type="PANTHER" id="PTHR45973:SF9">
    <property type="entry name" value="LEUCINE-RICH REPEAT-CONTAINING PROTEIN 46"/>
    <property type="match status" value="1"/>
</dbReference>
<evidence type="ECO:0000313" key="8">
    <source>
        <dbReference type="Proteomes" id="UP000007800"/>
    </source>
</evidence>
<evidence type="ECO:0000256" key="2">
    <source>
        <dbReference type="ARBA" id="ARBA00022614"/>
    </source>
</evidence>
<evidence type="ECO:0000256" key="5">
    <source>
        <dbReference type="ARBA" id="ARBA00023273"/>
    </source>
</evidence>
<keyword evidence="4" id="KW-0969">Cilium</keyword>
<dbReference type="Gene3D" id="3.80.10.10">
    <property type="entry name" value="Ribonuclease Inhibitor"/>
    <property type="match status" value="2"/>
</dbReference>
<dbReference type="InterPro" id="IPR003591">
    <property type="entry name" value="Leu-rich_rpt_typical-subtyp"/>
</dbReference>
<gene>
    <name evidence="7" type="ORF">Pmar_PMAR022617</name>
</gene>
<dbReference type="AlphaFoldDB" id="C5KFL8"/>
<dbReference type="SUPFAM" id="SSF52058">
    <property type="entry name" value="L domain-like"/>
    <property type="match status" value="1"/>
</dbReference>
<dbReference type="GeneID" id="9063877"/>
<dbReference type="InterPro" id="IPR050576">
    <property type="entry name" value="Cilia_flagella_integrity"/>
</dbReference>
<keyword evidence="3" id="KW-0677">Repeat</keyword>
<dbReference type="InterPro" id="IPR001611">
    <property type="entry name" value="Leu-rich_rpt"/>
</dbReference>
<dbReference type="InParanoid" id="C5KFL8"/>
<reference evidence="7 8" key="1">
    <citation type="submission" date="2008-07" db="EMBL/GenBank/DDBJ databases">
        <authorList>
            <person name="El-Sayed N."/>
            <person name="Caler E."/>
            <person name="Inman J."/>
            <person name="Amedeo P."/>
            <person name="Hass B."/>
            <person name="Wortman J."/>
        </authorList>
    </citation>
    <scope>NUCLEOTIDE SEQUENCE [LARGE SCALE GENOMIC DNA]</scope>
    <source>
        <strain evidence="8">ATCC 50983 / TXsc</strain>
    </source>
</reference>
<accession>C5KFL8</accession>
<keyword evidence="8" id="KW-1185">Reference proteome</keyword>
<dbReference type="RefSeq" id="XP_002784971.1">
    <property type="nucleotide sequence ID" value="XM_002784925.1"/>
</dbReference>
<dbReference type="Pfam" id="PF13516">
    <property type="entry name" value="LRR_6"/>
    <property type="match status" value="1"/>
</dbReference>
<dbReference type="PRINTS" id="PR00019">
    <property type="entry name" value="LEURICHRPT"/>
</dbReference>
<dbReference type="OMA" id="NPCTDES"/>
<dbReference type="PANTHER" id="PTHR45973">
    <property type="entry name" value="PROTEIN PHOSPHATASE 1 REGULATORY SUBUNIT SDS22-RELATED"/>
    <property type="match status" value="1"/>
</dbReference>
<proteinExistence type="predicted"/>
<comment type="subcellular location">
    <subcellularLocation>
        <location evidence="1">Cell projection</location>
        <location evidence="1">Cilium</location>
    </subcellularLocation>
</comment>
<feature type="region of interest" description="Disordered" evidence="6">
    <location>
        <begin position="214"/>
        <end position="247"/>
    </location>
</feature>
<organism evidence="8">
    <name type="scientific">Perkinsus marinus (strain ATCC 50983 / TXsc)</name>
    <dbReference type="NCBI Taxonomy" id="423536"/>
    <lineage>
        <taxon>Eukaryota</taxon>
        <taxon>Sar</taxon>
        <taxon>Alveolata</taxon>
        <taxon>Perkinsozoa</taxon>
        <taxon>Perkinsea</taxon>
        <taxon>Perkinsida</taxon>
        <taxon>Perkinsidae</taxon>
        <taxon>Perkinsus</taxon>
    </lineage>
</organism>
<name>C5KFL8_PERM5</name>
<dbReference type="SMART" id="SM00369">
    <property type="entry name" value="LRR_TYP"/>
    <property type="match status" value="5"/>
</dbReference>
<evidence type="ECO:0000256" key="3">
    <source>
        <dbReference type="ARBA" id="ARBA00022737"/>
    </source>
</evidence>
<protein>
    <submittedName>
        <fullName evidence="7">Uncharacterized protein</fullName>
    </submittedName>
</protein>
<dbReference type="InterPro" id="IPR032675">
    <property type="entry name" value="LRR_dom_sf"/>
</dbReference>
<keyword evidence="5" id="KW-0966">Cell projection</keyword>
<evidence type="ECO:0000256" key="6">
    <source>
        <dbReference type="SAM" id="MobiDB-lite"/>
    </source>
</evidence>
<feature type="compositionally biased region" description="Basic and acidic residues" evidence="6">
    <location>
        <begin position="344"/>
        <end position="353"/>
    </location>
</feature>
<sequence length="364" mass="40016">MEDPVPLSLEVISKGLTRLERTVDGSGYAFIRLDCSERGLTDITDEIDELKHLRQVILKSNHIGDASKLSVLPHLLSLDLSHNKLTAMDGLFQPECLQWCQYIDISHNSIISICPIAAMPRLRVLKLNANNVEDASRISADGHPALEELDLSENSLKTLDGLNNMPKLKFLKASSNQLTHIGEKALLGLDDLELLDLHDANTLLTITGKPIEKAEHEGEVEEEQPQEEQEEIPPPSPRSLPKFPSLPSLKTLNLSSTQFGADRATQILAEIFTTTDGHRALPKLTDIDLSDTPALTAIGDDVKAELILVLPKTLRIVNGEVLTLDDLKASEDLHLARVAEQEEKERLEAEARAAAEAADGDQEE</sequence>
<dbReference type="Proteomes" id="UP000007800">
    <property type="component" value="Unassembled WGS sequence"/>
</dbReference>